<evidence type="ECO:0000313" key="2">
    <source>
        <dbReference type="Proteomes" id="UP000031737"/>
    </source>
</evidence>
<organism evidence="1 2">
    <name type="scientific">Trypanosoma rangeli SC58</name>
    <dbReference type="NCBI Taxonomy" id="429131"/>
    <lineage>
        <taxon>Eukaryota</taxon>
        <taxon>Discoba</taxon>
        <taxon>Euglenozoa</taxon>
        <taxon>Kinetoplastea</taxon>
        <taxon>Metakinetoplastina</taxon>
        <taxon>Trypanosomatida</taxon>
        <taxon>Trypanosomatidae</taxon>
        <taxon>Trypanosoma</taxon>
        <taxon>Herpetosoma</taxon>
    </lineage>
</organism>
<dbReference type="EMBL" id="AUPL01003579">
    <property type="protein sequence ID" value="ESL08715.1"/>
    <property type="molecule type" value="Genomic_DNA"/>
</dbReference>
<evidence type="ECO:0000313" key="1">
    <source>
        <dbReference type="EMBL" id="ESL08715.1"/>
    </source>
</evidence>
<proteinExistence type="predicted"/>
<sequence length="917" mass="102437">MLAIILYTFSFTVLMMLQRNPLENTRATHIGRRELFPLAGNMDKKAGQHLLLQQRAFLLPAWQGGLRRVLSKVRQNPALGSSDVISGFLTRLYNASSVEQSAGRMDPQQLLTYYNQTGTCGGARVRFFDGVVDLDREALQQIVESNYVDELLLLVFNDWDHNADKYIAIMYSLAKLLRTTKSSSVPNSFPEDVHVLLNSVNISVSQFVSPRPGAFSDALNLDETQWEGTDGPSRIFFIWPQEASSEKPVQVIAAIRRADVDSSNIFGTNTLSMLLQSPGVFFCSKQMTYVADYDGPPDVKELAKFVAANTISHFQLNSVAALRSVLQQFDTLALIVCKGAGGSAPSAASPLRDILLNNTLDTRFRLKAALPTFLLQEERLAWSKDVNWDELKEVDLQRLEPKSLQFMATLFKDELPADFVEQLNLLPASNEARLIVLNRRRLTPEGGRGSRLADFSASVLYFPAPSDRTDHRMWSSTVGARLVDFVESDDVRRSSLVPVTGKNLQKVYERHFRVSLQEQAADIRRRHFFAEDAAIGSVPPRAKGREPRLLVVVVLPPANARGSNACERAAFHAAHTSPRSEGIRFATAAADVSSDLVEELRFTVWGHPESKAATMCEVYIFHPDGKVDALDLDPQELHLPKDGWLNLFLRDNPKEHRGVLAISHPLPGEYLLALMEFSKHLRAVKAPDPHSEFRTSLYGTADGFAPWFLWLPPLEAVPLLVHMQKNNPAEKVVPPQSKDTAARAPEITLLLLHDSSCGMTVNHLKAFRLLAKCQESQTPFAGLVLLEYDLSSGFFMPGGGGWRSGLSGKNGDQSEHAEVYSRLKPFLQDFKRLHPPQLFAINRTHVISTIDTSLYYSPSSGVGWMELHNGYIRSLLRLASHADRRLVPDALSRCVRQTLLLEARRRVQYRGAMQHIS</sequence>
<dbReference type="AlphaFoldDB" id="A0A061J320"/>
<dbReference type="OrthoDB" id="246906at2759"/>
<reference evidence="1 2" key="1">
    <citation type="submission" date="2013-07" db="EMBL/GenBank/DDBJ databases">
        <authorList>
            <person name="Stoco P.H."/>
            <person name="Wagner G."/>
            <person name="Gerber A."/>
            <person name="Zaha A."/>
            <person name="Thompson C."/>
            <person name="Bartholomeu D.C."/>
            <person name="Luckemeyer D.D."/>
            <person name="Bahia D."/>
            <person name="Loreto E."/>
            <person name="Prestes E.B."/>
            <person name="Lima F.M."/>
            <person name="Rodrigues-Luiz G."/>
            <person name="Vallejo G.A."/>
            <person name="Filho J.F."/>
            <person name="Monteiro K.M."/>
            <person name="Tyler K.M."/>
            <person name="de Almeida L.G."/>
            <person name="Ortiz M.F."/>
            <person name="Siervo M.A."/>
            <person name="de Moraes M.H."/>
            <person name="Cunha O.L."/>
            <person name="Mendonca-Neto R."/>
            <person name="Silva R."/>
            <person name="Teixeira S.M."/>
            <person name="Murta S.M."/>
            <person name="Sincero T.C."/>
            <person name="Mendes T.A."/>
            <person name="Urmenyi T.P."/>
            <person name="Silva V.G."/>
            <person name="da Rocha W.D."/>
            <person name="Andersson B."/>
            <person name="Romanha A.J."/>
            <person name="Steindel M."/>
            <person name="de Vasconcelos A.T."/>
            <person name="Grisard E.C."/>
        </authorList>
    </citation>
    <scope>NUCLEOTIDE SEQUENCE [LARGE SCALE GENOMIC DNA]</scope>
    <source>
        <strain evidence="1 2">SC58</strain>
    </source>
</reference>
<dbReference type="Proteomes" id="UP000031737">
    <property type="component" value="Unassembled WGS sequence"/>
</dbReference>
<name>A0A061J320_TRYRA</name>
<gene>
    <name evidence="1" type="ORF">TRSC58_03579</name>
</gene>
<dbReference type="VEuPathDB" id="TriTrypDB:TRSC58_03579"/>
<protein>
    <submittedName>
        <fullName evidence="1">Uncharacterized protein</fullName>
    </submittedName>
</protein>
<accession>A0A061J320</accession>
<keyword evidence="2" id="KW-1185">Reference proteome</keyword>
<comment type="caution">
    <text evidence="1">The sequence shown here is derived from an EMBL/GenBank/DDBJ whole genome shotgun (WGS) entry which is preliminary data.</text>
</comment>